<reference evidence="2 3" key="1">
    <citation type="submission" date="2019-03" db="EMBL/GenBank/DDBJ databases">
        <authorList>
            <person name="Gaulin E."/>
            <person name="Dumas B."/>
        </authorList>
    </citation>
    <scope>NUCLEOTIDE SEQUENCE [LARGE SCALE GENOMIC DNA]</scope>
    <source>
        <strain evidence="2">CBS 568.67</strain>
    </source>
</reference>
<proteinExistence type="predicted"/>
<accession>A0A485KSW9</accession>
<dbReference type="EMBL" id="VJMH01005260">
    <property type="protein sequence ID" value="KAF0698137.1"/>
    <property type="molecule type" value="Genomic_DNA"/>
</dbReference>
<dbReference type="Proteomes" id="UP000332933">
    <property type="component" value="Unassembled WGS sequence"/>
</dbReference>
<name>A0A485KSW9_9STRA</name>
<dbReference type="AlphaFoldDB" id="A0A485KSW9"/>
<dbReference type="SUPFAM" id="SSF48371">
    <property type="entry name" value="ARM repeat"/>
    <property type="match status" value="1"/>
</dbReference>
<dbReference type="InterPro" id="IPR014825">
    <property type="entry name" value="DNA_alkylation"/>
</dbReference>
<dbReference type="EMBL" id="CAADRA010005281">
    <property type="protein sequence ID" value="VFT88099.1"/>
    <property type="molecule type" value="Genomic_DNA"/>
</dbReference>
<evidence type="ECO:0000313" key="1">
    <source>
        <dbReference type="EMBL" id="KAF0698137.1"/>
    </source>
</evidence>
<dbReference type="PANTHER" id="PTHR34070">
    <property type="entry name" value="ARMADILLO-TYPE FOLD"/>
    <property type="match status" value="1"/>
</dbReference>
<dbReference type="CDD" id="cd06561">
    <property type="entry name" value="AlkD_like"/>
    <property type="match status" value="1"/>
</dbReference>
<dbReference type="PANTHER" id="PTHR34070:SF1">
    <property type="entry name" value="DNA ALKYLATION REPAIR PROTEIN"/>
    <property type="match status" value="1"/>
</dbReference>
<dbReference type="InterPro" id="IPR016024">
    <property type="entry name" value="ARM-type_fold"/>
</dbReference>
<protein>
    <submittedName>
        <fullName evidence="2">Aste57867_11233 protein</fullName>
    </submittedName>
</protein>
<evidence type="ECO:0000313" key="3">
    <source>
        <dbReference type="Proteomes" id="UP000332933"/>
    </source>
</evidence>
<organism evidence="2 3">
    <name type="scientific">Aphanomyces stellatus</name>
    <dbReference type="NCBI Taxonomy" id="120398"/>
    <lineage>
        <taxon>Eukaryota</taxon>
        <taxon>Sar</taxon>
        <taxon>Stramenopiles</taxon>
        <taxon>Oomycota</taxon>
        <taxon>Saprolegniomycetes</taxon>
        <taxon>Saprolegniales</taxon>
        <taxon>Verrucalvaceae</taxon>
        <taxon>Aphanomyces</taxon>
    </lineage>
</organism>
<dbReference type="OrthoDB" id="10029550at2759"/>
<dbReference type="Pfam" id="PF08713">
    <property type="entry name" value="DNA_alkylation"/>
    <property type="match status" value="1"/>
</dbReference>
<sequence length="318" mass="35795">MPTLRSHRAATSAAKKVASLALPPSLSTSAEPAASSFALLECLEGLTNAAYSKQTLRFFHRSYCPNDIFVGIRVPQCRAALKTHLLDTSLDEIVQLIQDARHEMRLTGFIALSEGFQHPKKTTWWPDTTLDVSSSHSPDDQRRLRVCRVYLAQTRHCNNWDLVDASANLLGDALVRFHASSLDAFIDSNEMDVLPEWYQRLLRSSDLWETRISIVLLLKLLKTPHIDVAYAICLYHIDRFDAAPDLRCSIQDTAFPSLDLIHKALGWILREAGKHNRTTLSTFLATHSAKMAKTSVRYATEHMDKAKGKRLVALAKKF</sequence>
<gene>
    <name evidence="2" type="primary">Aste57867_11233</name>
    <name evidence="1" type="ORF">As57867_011191</name>
    <name evidence="2" type="ORF">ASTE57867_11233</name>
</gene>
<reference evidence="1" key="2">
    <citation type="submission" date="2019-06" db="EMBL/GenBank/DDBJ databases">
        <title>Genomics analysis of Aphanomyces spp. identifies a new class of oomycete effector associated with host adaptation.</title>
        <authorList>
            <person name="Gaulin E."/>
        </authorList>
    </citation>
    <scope>NUCLEOTIDE SEQUENCE</scope>
    <source>
        <strain evidence="1">CBS 578.67</strain>
    </source>
</reference>
<dbReference type="Gene3D" id="1.25.10.90">
    <property type="match status" value="1"/>
</dbReference>
<evidence type="ECO:0000313" key="2">
    <source>
        <dbReference type="EMBL" id="VFT88099.1"/>
    </source>
</evidence>
<keyword evidence="3" id="KW-1185">Reference proteome</keyword>